<proteinExistence type="inferred from homology"/>
<dbReference type="PROSITE" id="PS00165">
    <property type="entry name" value="DEHYDRATASE_SER_THR"/>
    <property type="match status" value="1"/>
</dbReference>
<dbReference type="Gene3D" id="3.40.50.1100">
    <property type="match status" value="2"/>
</dbReference>
<dbReference type="Proteomes" id="UP000002036">
    <property type="component" value="Chromosome F"/>
</dbReference>
<dbReference type="InParanoid" id="C5DJY9"/>
<dbReference type="FunCoup" id="C5DJY9">
    <property type="interactions" value="557"/>
</dbReference>
<dbReference type="KEGG" id="lth:KLTH0F00440g"/>
<accession>C5DJY9</accession>
<evidence type="ECO:0000313" key="12">
    <source>
        <dbReference type="EMBL" id="CAR23790.1"/>
    </source>
</evidence>
<dbReference type="GO" id="GO:0030170">
    <property type="term" value="F:pyridoxal phosphate binding"/>
    <property type="evidence" value="ECO:0007669"/>
    <property type="project" value="InterPro"/>
</dbReference>
<dbReference type="HOGENOM" id="CLU_021152_3_1_1"/>
<dbReference type="PANTHER" id="PTHR48078:SF2">
    <property type="entry name" value="CATABOLIC L-SERINE_THREONINE DEHYDRATASE"/>
    <property type="match status" value="1"/>
</dbReference>
<comment type="cofactor">
    <cofactor evidence="1">
        <name>pyridoxal 5'-phosphate</name>
        <dbReference type="ChEBI" id="CHEBI:597326"/>
    </cofactor>
</comment>
<dbReference type="GO" id="GO:0003941">
    <property type="term" value="F:L-serine ammonia-lyase activity"/>
    <property type="evidence" value="ECO:0007669"/>
    <property type="project" value="UniProtKB-EC"/>
</dbReference>
<evidence type="ECO:0000313" key="13">
    <source>
        <dbReference type="Proteomes" id="UP000002036"/>
    </source>
</evidence>
<comment type="subcellular location">
    <subcellularLocation>
        <location evidence="2">Cytoplasm</location>
    </subcellularLocation>
</comment>
<keyword evidence="9" id="KW-0456">Lyase</keyword>
<dbReference type="GeneID" id="8292418"/>
<gene>
    <name evidence="12" type="ordered locus">KLTH0F00440g</name>
</gene>
<evidence type="ECO:0000256" key="10">
    <source>
        <dbReference type="ARBA" id="ARBA00049406"/>
    </source>
</evidence>
<dbReference type="Pfam" id="PF00291">
    <property type="entry name" value="PALP"/>
    <property type="match status" value="1"/>
</dbReference>
<dbReference type="GO" id="GO:0006565">
    <property type="term" value="P:L-serine catabolic process"/>
    <property type="evidence" value="ECO:0007669"/>
    <property type="project" value="TreeGrafter"/>
</dbReference>
<dbReference type="InterPro" id="IPR001926">
    <property type="entry name" value="TrpB-like_PALP"/>
</dbReference>
<dbReference type="GO" id="GO:0009097">
    <property type="term" value="P:isoleucine biosynthetic process"/>
    <property type="evidence" value="ECO:0007669"/>
    <property type="project" value="TreeGrafter"/>
</dbReference>
<dbReference type="AlphaFoldDB" id="C5DJY9"/>
<dbReference type="FunFam" id="3.40.50.1100:FF:000040">
    <property type="entry name" value="L-serine dehydratase, putative"/>
    <property type="match status" value="1"/>
</dbReference>
<organism evidence="12 13">
    <name type="scientific">Lachancea thermotolerans (strain ATCC 56472 / CBS 6340 / NRRL Y-8284)</name>
    <name type="common">Yeast</name>
    <name type="synonym">Kluyveromyces thermotolerans</name>
    <dbReference type="NCBI Taxonomy" id="559295"/>
    <lineage>
        <taxon>Eukaryota</taxon>
        <taxon>Fungi</taxon>
        <taxon>Dikarya</taxon>
        <taxon>Ascomycota</taxon>
        <taxon>Saccharomycotina</taxon>
        <taxon>Saccharomycetes</taxon>
        <taxon>Saccharomycetales</taxon>
        <taxon>Saccharomycetaceae</taxon>
        <taxon>Lachancea</taxon>
    </lineage>
</organism>
<dbReference type="RefSeq" id="XP_002554227.1">
    <property type="nucleotide sequence ID" value="XM_002554181.1"/>
</dbReference>
<dbReference type="SUPFAM" id="SSF53686">
    <property type="entry name" value="Tryptophan synthase beta subunit-like PLP-dependent enzymes"/>
    <property type="match status" value="1"/>
</dbReference>
<comment type="pathway">
    <text evidence="3">Carbohydrate biosynthesis; gluconeogenesis.</text>
</comment>
<evidence type="ECO:0000256" key="1">
    <source>
        <dbReference type="ARBA" id="ARBA00001933"/>
    </source>
</evidence>
<dbReference type="InterPro" id="IPR000634">
    <property type="entry name" value="Ser/Thr_deHydtase_PyrdxlP-BS"/>
</dbReference>
<reference evidence="12 13" key="1">
    <citation type="journal article" date="2009" name="Genome Res.">
        <title>Comparative genomics of protoploid Saccharomycetaceae.</title>
        <authorList>
            <consortium name="The Genolevures Consortium"/>
            <person name="Souciet J.-L."/>
            <person name="Dujon B."/>
            <person name="Gaillardin C."/>
            <person name="Johnston M."/>
            <person name="Baret P.V."/>
            <person name="Cliften P."/>
            <person name="Sherman D.J."/>
            <person name="Weissenbach J."/>
            <person name="Westhof E."/>
            <person name="Wincker P."/>
            <person name="Jubin C."/>
            <person name="Poulain J."/>
            <person name="Barbe V."/>
            <person name="Segurens B."/>
            <person name="Artiguenave F."/>
            <person name="Anthouard V."/>
            <person name="Vacherie B."/>
            <person name="Val M.-E."/>
            <person name="Fulton R.S."/>
            <person name="Minx P."/>
            <person name="Wilson R."/>
            <person name="Durrens P."/>
            <person name="Jean G."/>
            <person name="Marck C."/>
            <person name="Martin T."/>
            <person name="Nikolski M."/>
            <person name="Rolland T."/>
            <person name="Seret M.-L."/>
            <person name="Casaregola S."/>
            <person name="Despons L."/>
            <person name="Fairhead C."/>
            <person name="Fischer G."/>
            <person name="Lafontaine I."/>
            <person name="Leh V."/>
            <person name="Lemaire M."/>
            <person name="de Montigny J."/>
            <person name="Neuveglise C."/>
            <person name="Thierry A."/>
            <person name="Blanc-Lenfle I."/>
            <person name="Bleykasten C."/>
            <person name="Diffels J."/>
            <person name="Fritsch E."/>
            <person name="Frangeul L."/>
            <person name="Goeffon A."/>
            <person name="Jauniaux N."/>
            <person name="Kachouri-Lafond R."/>
            <person name="Payen C."/>
            <person name="Potier S."/>
            <person name="Pribylova L."/>
            <person name="Ozanne C."/>
            <person name="Richard G.-F."/>
            <person name="Sacerdot C."/>
            <person name="Straub M.-L."/>
            <person name="Talla E."/>
        </authorList>
    </citation>
    <scope>NUCLEOTIDE SEQUENCE [LARGE SCALE GENOMIC DNA]</scope>
    <source>
        <strain evidence="13">ATCC 56472 / CBS 6340 / NRRL Y-8284</strain>
    </source>
</reference>
<dbReference type="OMA" id="AEQGCEH"/>
<keyword evidence="6" id="KW-0312">Gluconeogenesis</keyword>
<dbReference type="EMBL" id="CU928170">
    <property type="protein sequence ID" value="CAR23790.1"/>
    <property type="molecule type" value="Genomic_DNA"/>
</dbReference>
<keyword evidence="13" id="KW-1185">Reference proteome</keyword>
<dbReference type="CDD" id="cd06448">
    <property type="entry name" value="L-Ser-dehyd"/>
    <property type="match status" value="1"/>
</dbReference>
<evidence type="ECO:0000256" key="8">
    <source>
        <dbReference type="ARBA" id="ARBA00022898"/>
    </source>
</evidence>
<dbReference type="STRING" id="559295.C5DJY9"/>
<dbReference type="GO" id="GO:0006094">
    <property type="term" value="P:gluconeogenesis"/>
    <property type="evidence" value="ECO:0007669"/>
    <property type="project" value="UniProtKB-KW"/>
</dbReference>
<dbReference type="eggNOG" id="KOG1250">
    <property type="taxonomic scope" value="Eukaryota"/>
</dbReference>
<comment type="catalytic activity">
    <reaction evidence="10">
        <text>L-serine = pyruvate + NH4(+)</text>
        <dbReference type="Rhea" id="RHEA:19169"/>
        <dbReference type="ChEBI" id="CHEBI:15361"/>
        <dbReference type="ChEBI" id="CHEBI:28938"/>
        <dbReference type="ChEBI" id="CHEBI:33384"/>
        <dbReference type="EC" id="4.3.1.17"/>
    </reaction>
</comment>
<evidence type="ECO:0000256" key="7">
    <source>
        <dbReference type="ARBA" id="ARBA00022490"/>
    </source>
</evidence>
<keyword evidence="8" id="KW-0663">Pyridoxal phosphate</keyword>
<name>C5DJY9_LACTC</name>
<evidence type="ECO:0000256" key="4">
    <source>
        <dbReference type="ARBA" id="ARBA00010869"/>
    </source>
</evidence>
<keyword evidence="7" id="KW-0963">Cytoplasm</keyword>
<evidence type="ECO:0000256" key="9">
    <source>
        <dbReference type="ARBA" id="ARBA00023239"/>
    </source>
</evidence>
<evidence type="ECO:0000256" key="5">
    <source>
        <dbReference type="ARBA" id="ARBA00012093"/>
    </source>
</evidence>
<evidence type="ECO:0000256" key="2">
    <source>
        <dbReference type="ARBA" id="ARBA00004496"/>
    </source>
</evidence>
<protein>
    <recommendedName>
        <fullName evidence="5">L-serine ammonia-lyase</fullName>
        <ecNumber evidence="5">4.3.1.17</ecNumber>
    </recommendedName>
</protein>
<feature type="domain" description="Tryptophan synthase beta chain-like PALP" evidence="11">
    <location>
        <begin position="19"/>
        <end position="296"/>
    </location>
</feature>
<dbReference type="GO" id="GO:0006567">
    <property type="term" value="P:L-threonine catabolic process"/>
    <property type="evidence" value="ECO:0007669"/>
    <property type="project" value="TreeGrafter"/>
</dbReference>
<comment type="similarity">
    <text evidence="4">Belongs to the serine/threonine dehydratase family.</text>
</comment>
<sequence length="341" mass="37242">MKSAFVKTPLLAHYFAASSNRLPNQPQFMLKCEFLQPSGSFKSRGIGYMITKQAIKIRSEGNKLPHVFASSGGNAGLAAATTSRALSIPCSVVVPESTSNRMVQKIWNLGAEVHVYGRNWKEADKFLKESIISGHNPSRTQVIYAHPFDHPLIWEGHSSIVDEIIDSLKEQKIDLKNIKAIVCSVGGGGLYNGIIEGLSRHKLVHKIPIIGVESKGCEVFNSSLKLGKLTEFEDITSIATSIGTNSISKKTLENALRYHTKSVVLTDQEIISTCLRFADETNIIPEPACGAALHLGYYPDILYQALNSDFTPEDVIIMIGCGGSATSYNDLASLFSKKILQ</sequence>
<evidence type="ECO:0000256" key="3">
    <source>
        <dbReference type="ARBA" id="ARBA00004742"/>
    </source>
</evidence>
<dbReference type="EC" id="4.3.1.17" evidence="5"/>
<dbReference type="PANTHER" id="PTHR48078">
    <property type="entry name" value="THREONINE DEHYDRATASE, MITOCHONDRIAL-RELATED"/>
    <property type="match status" value="1"/>
</dbReference>
<evidence type="ECO:0000259" key="11">
    <source>
        <dbReference type="Pfam" id="PF00291"/>
    </source>
</evidence>
<dbReference type="InterPro" id="IPR036052">
    <property type="entry name" value="TrpB-like_PALP_sf"/>
</dbReference>
<dbReference type="InterPro" id="IPR050147">
    <property type="entry name" value="Ser/Thr_Dehydratase"/>
</dbReference>
<dbReference type="GO" id="GO:0004794">
    <property type="term" value="F:threonine deaminase activity"/>
    <property type="evidence" value="ECO:0007669"/>
    <property type="project" value="TreeGrafter"/>
</dbReference>
<dbReference type="OrthoDB" id="7773036at2759"/>
<evidence type="ECO:0000256" key="6">
    <source>
        <dbReference type="ARBA" id="ARBA00022432"/>
    </source>
</evidence>
<dbReference type="GO" id="GO:0005737">
    <property type="term" value="C:cytoplasm"/>
    <property type="evidence" value="ECO:0007669"/>
    <property type="project" value="UniProtKB-SubCell"/>
</dbReference>